<evidence type="ECO:0000313" key="4">
    <source>
        <dbReference type="Proteomes" id="UP000241639"/>
    </source>
</evidence>
<sequence>MKPSWKDRWLDFRDTFIENLEEFLTTFLYHVKQSWDPGKVILGGIVVIAALVLMIANWLSGASNSAHPLPPVESEEAPDTPGDSPGESGMEGETSEDESSDEEETGLNQEDEKAIENLGTAFVEEYLTYQDRDMKDRSKRIRPYVIEDIYQAEKQAADDVPGDIPPESQVKEVTKVRVQMRQITGTETAFRVIWLGTVSSVIRDEDGKESEVEDRIELKVIPQKSEWKIAEVIYH</sequence>
<keyword evidence="4" id="KW-1185">Reference proteome</keyword>
<reference evidence="3 4" key="1">
    <citation type="submission" date="2018-04" db="EMBL/GenBank/DDBJ databases">
        <title>Genomic Encyclopedia of Archaeal and Bacterial Type Strains, Phase II (KMG-II): from individual species to whole genera.</title>
        <authorList>
            <person name="Goeker M."/>
        </authorList>
    </citation>
    <scope>NUCLEOTIDE SEQUENCE [LARGE SCALE GENOMIC DNA]</scope>
    <source>
        <strain evidence="3 4">DSM 45169</strain>
    </source>
</reference>
<feature type="region of interest" description="Disordered" evidence="1">
    <location>
        <begin position="65"/>
        <end position="109"/>
    </location>
</feature>
<name>A0A2T4YZQ9_9BACL</name>
<evidence type="ECO:0000256" key="1">
    <source>
        <dbReference type="SAM" id="MobiDB-lite"/>
    </source>
</evidence>
<evidence type="ECO:0000256" key="2">
    <source>
        <dbReference type="SAM" id="Phobius"/>
    </source>
</evidence>
<dbReference type="AlphaFoldDB" id="A0A2T4YZQ9"/>
<comment type="caution">
    <text evidence="3">The sequence shown here is derived from an EMBL/GenBank/DDBJ whole genome shotgun (WGS) entry which is preliminary data.</text>
</comment>
<evidence type="ECO:0000313" key="3">
    <source>
        <dbReference type="EMBL" id="PTM52718.1"/>
    </source>
</evidence>
<feature type="compositionally biased region" description="Acidic residues" evidence="1">
    <location>
        <begin position="93"/>
        <end position="105"/>
    </location>
</feature>
<dbReference type="EMBL" id="PZZP01000005">
    <property type="protein sequence ID" value="PTM52718.1"/>
    <property type="molecule type" value="Genomic_DNA"/>
</dbReference>
<gene>
    <name evidence="3" type="ORF">C8J48_3711</name>
</gene>
<keyword evidence="2" id="KW-0472">Membrane</keyword>
<dbReference type="Gene3D" id="3.10.450.540">
    <property type="match status" value="1"/>
</dbReference>
<keyword evidence="2" id="KW-0812">Transmembrane</keyword>
<dbReference type="Proteomes" id="UP000241639">
    <property type="component" value="Unassembled WGS sequence"/>
</dbReference>
<keyword evidence="2" id="KW-1133">Transmembrane helix</keyword>
<proteinExistence type="predicted"/>
<organism evidence="3 4">
    <name type="scientific">Desmospora activa DSM 45169</name>
    <dbReference type="NCBI Taxonomy" id="1121389"/>
    <lineage>
        <taxon>Bacteria</taxon>
        <taxon>Bacillati</taxon>
        <taxon>Bacillota</taxon>
        <taxon>Bacilli</taxon>
        <taxon>Bacillales</taxon>
        <taxon>Thermoactinomycetaceae</taxon>
        <taxon>Desmospora</taxon>
    </lineage>
</organism>
<feature type="transmembrane region" description="Helical" evidence="2">
    <location>
        <begin position="40"/>
        <end position="59"/>
    </location>
</feature>
<protein>
    <submittedName>
        <fullName evidence="3">Uncharacterized protein</fullName>
    </submittedName>
</protein>
<accession>A0A2T4YZQ9</accession>
<dbReference type="RefSeq" id="WP_107728666.1">
    <property type="nucleotide sequence ID" value="NZ_PZZP01000005.1"/>
</dbReference>